<dbReference type="InterPro" id="IPR036582">
    <property type="entry name" value="Mao_N_sf"/>
</dbReference>
<dbReference type="SUPFAM" id="SSF55383">
    <property type="entry name" value="Copper amine oxidase, domain N"/>
    <property type="match status" value="1"/>
</dbReference>
<dbReference type="InterPro" id="IPR012854">
    <property type="entry name" value="Cu_amine_oxidase-like_N"/>
</dbReference>
<sequence length="465" mass="48529">MSMRKTILVTALAAAISTSAISVVSASAVTTTIETQQYSLFVNDAATTVRTVTVNGVPLVSVRDLGTAVGALFVINPAGGVTAYFQDHAIDLKASSKQAIVDGTSVDLQAAVEAVNQSYYIKLEDFVQALGVDTSVDDAGKVWVDAVQKIQADQASWIDAGHLLASQVTEDGRVDYVVDAATGSYKQLLNSTEASGLTIAPNGSKAAYTVQDGAVYVVDLAKGNSAEVTTDNTIKPELVWSADSSSIYFLQGDKGSVIAKLNPADGTITKVLDDKVDYKSNLSVSADGKSFIYTVIKPGAVTADASKPVDSDDVAIDMTGTEPHFYSYDSSVKDGKPVKLTATADDKIYVGATADAGKAIYVSVEDSRPSSLIAVAKDKTVTKLIDDKDVLQAVVAGDIAFALVDGASEEEIYEVNLTSGAKKLVANVPADVTEIIAAPGTPLAIVQNGQVLVNHDGTWKKVTKS</sequence>
<dbReference type="InterPro" id="IPR011042">
    <property type="entry name" value="6-blade_b-propeller_TolB-like"/>
</dbReference>
<keyword evidence="4" id="KW-1185">Reference proteome</keyword>
<feature type="chain" id="PRO_5045614219" evidence="1">
    <location>
        <begin position="23"/>
        <end position="465"/>
    </location>
</feature>
<dbReference type="Gene3D" id="3.30.457.10">
    <property type="entry name" value="Copper amine oxidase-like, N-terminal domain"/>
    <property type="match status" value="1"/>
</dbReference>
<evidence type="ECO:0000313" key="4">
    <source>
        <dbReference type="Proteomes" id="UP001596047"/>
    </source>
</evidence>
<comment type="caution">
    <text evidence="3">The sequence shown here is derived from an EMBL/GenBank/DDBJ whole genome shotgun (WGS) entry which is preliminary data.</text>
</comment>
<organism evidence="3 4">
    <name type="scientific">Paenibacillus solisilvae</name>
    <dbReference type="NCBI Taxonomy" id="2486751"/>
    <lineage>
        <taxon>Bacteria</taxon>
        <taxon>Bacillati</taxon>
        <taxon>Bacillota</taxon>
        <taxon>Bacilli</taxon>
        <taxon>Bacillales</taxon>
        <taxon>Paenibacillaceae</taxon>
        <taxon>Paenibacillus</taxon>
    </lineage>
</organism>
<accession>A0ABW0VTA3</accession>
<dbReference type="Gene3D" id="2.120.10.30">
    <property type="entry name" value="TolB, C-terminal domain"/>
    <property type="match status" value="1"/>
</dbReference>
<evidence type="ECO:0000313" key="3">
    <source>
        <dbReference type="EMBL" id="MFC5649123.1"/>
    </source>
</evidence>
<feature type="domain" description="Copper amine oxidase-like N-terminal" evidence="2">
    <location>
        <begin position="47"/>
        <end position="141"/>
    </location>
</feature>
<evidence type="ECO:0000259" key="2">
    <source>
        <dbReference type="Pfam" id="PF07833"/>
    </source>
</evidence>
<proteinExistence type="predicted"/>
<keyword evidence="1" id="KW-0732">Signal</keyword>
<protein>
    <submittedName>
        <fullName evidence="3">Stalk domain-containing protein</fullName>
    </submittedName>
</protein>
<dbReference type="Proteomes" id="UP001596047">
    <property type="component" value="Unassembled WGS sequence"/>
</dbReference>
<dbReference type="EMBL" id="JBHSOW010000030">
    <property type="protein sequence ID" value="MFC5649123.1"/>
    <property type="molecule type" value="Genomic_DNA"/>
</dbReference>
<name>A0ABW0VTA3_9BACL</name>
<reference evidence="4" key="1">
    <citation type="journal article" date="2019" name="Int. J. Syst. Evol. Microbiol.">
        <title>The Global Catalogue of Microorganisms (GCM) 10K type strain sequencing project: providing services to taxonomists for standard genome sequencing and annotation.</title>
        <authorList>
            <consortium name="The Broad Institute Genomics Platform"/>
            <consortium name="The Broad Institute Genome Sequencing Center for Infectious Disease"/>
            <person name="Wu L."/>
            <person name="Ma J."/>
        </authorList>
    </citation>
    <scope>NUCLEOTIDE SEQUENCE [LARGE SCALE GENOMIC DNA]</scope>
    <source>
        <strain evidence="4">CGMCC 1.3240</strain>
    </source>
</reference>
<gene>
    <name evidence="3" type="ORF">ACFPYJ_08255</name>
</gene>
<feature type="signal peptide" evidence="1">
    <location>
        <begin position="1"/>
        <end position="22"/>
    </location>
</feature>
<dbReference type="RefSeq" id="WP_379187623.1">
    <property type="nucleotide sequence ID" value="NZ_JBHSOW010000030.1"/>
</dbReference>
<dbReference type="SUPFAM" id="SSF82171">
    <property type="entry name" value="DPP6 N-terminal domain-like"/>
    <property type="match status" value="1"/>
</dbReference>
<dbReference type="Pfam" id="PF07833">
    <property type="entry name" value="Cu_amine_oxidN1"/>
    <property type="match status" value="1"/>
</dbReference>
<evidence type="ECO:0000256" key="1">
    <source>
        <dbReference type="SAM" id="SignalP"/>
    </source>
</evidence>